<dbReference type="Pfam" id="PF00475">
    <property type="entry name" value="IGPD"/>
    <property type="match status" value="1"/>
</dbReference>
<dbReference type="GO" id="GO:0005737">
    <property type="term" value="C:cytoplasm"/>
    <property type="evidence" value="ECO:0007669"/>
    <property type="project" value="UniProtKB-SubCell"/>
</dbReference>
<keyword evidence="3 6" id="KW-0028">Amino-acid biosynthesis</keyword>
<evidence type="ECO:0000256" key="6">
    <source>
        <dbReference type="HAMAP-Rule" id="MF_00076"/>
    </source>
</evidence>
<dbReference type="NCBIfam" id="NF002111">
    <property type="entry name" value="PRK00951.2-1"/>
    <property type="match status" value="1"/>
</dbReference>
<evidence type="ECO:0000256" key="2">
    <source>
        <dbReference type="ARBA" id="ARBA00016664"/>
    </source>
</evidence>
<comment type="pathway">
    <text evidence="1 6 7">Amino-acid biosynthesis; L-histidine biosynthesis; L-histidine from 5-phospho-alpha-D-ribose 1-diphosphate: step 6/9.</text>
</comment>
<comment type="caution">
    <text evidence="8">The sequence shown here is derived from an EMBL/GenBank/DDBJ whole genome shotgun (WGS) entry which is preliminary data.</text>
</comment>
<dbReference type="AlphaFoldDB" id="A0A537JDK3"/>
<comment type="catalytic activity">
    <reaction evidence="6 7">
        <text>D-erythro-1-(imidazol-4-yl)glycerol 3-phosphate = 3-(imidazol-4-yl)-2-oxopropyl phosphate + H2O</text>
        <dbReference type="Rhea" id="RHEA:11040"/>
        <dbReference type="ChEBI" id="CHEBI:15377"/>
        <dbReference type="ChEBI" id="CHEBI:57766"/>
        <dbReference type="ChEBI" id="CHEBI:58278"/>
        <dbReference type="EC" id="4.2.1.19"/>
    </reaction>
</comment>
<dbReference type="PROSITE" id="PS00955">
    <property type="entry name" value="IGP_DEHYDRATASE_2"/>
    <property type="match status" value="1"/>
</dbReference>
<evidence type="ECO:0000256" key="7">
    <source>
        <dbReference type="RuleBase" id="RU000599"/>
    </source>
</evidence>
<dbReference type="InterPro" id="IPR020568">
    <property type="entry name" value="Ribosomal_Su5_D2-typ_SF"/>
</dbReference>
<dbReference type="InterPro" id="IPR000807">
    <property type="entry name" value="ImidazoleglycerolP_deHydtase"/>
</dbReference>
<protein>
    <recommendedName>
        <fullName evidence="2 6">Imidazoleglycerol-phosphate dehydratase</fullName>
        <shortName evidence="6">IGPD</shortName>
        <ecNumber evidence="6 7">4.2.1.19</ecNumber>
    </recommendedName>
</protein>
<proteinExistence type="inferred from homology"/>
<accession>A0A537JDK3</accession>
<dbReference type="CDD" id="cd07914">
    <property type="entry name" value="IGPD"/>
    <property type="match status" value="1"/>
</dbReference>
<sequence>MKRLGRVVRGTAETQVEVVWDLDGAGRFAGSTRLPFLDHMLAQLARHGRFDLNVDARGDLEIDAHHTVEDVGIALGRAFKDALGDGAGITRFASAHAPLDESLVLAAVDVSGRPYLHYAVPVPRQRLGDYDTDLTEEFFRAFAMNAGITLHLVLVHGRNAHHIIEAAFKALALALDRASRMDPRVQGVPSTKGTLT</sequence>
<dbReference type="HAMAP" id="MF_00076">
    <property type="entry name" value="HisB"/>
    <property type="match status" value="1"/>
</dbReference>
<dbReference type="GO" id="GO:0004424">
    <property type="term" value="F:imidazoleglycerol-phosphate dehydratase activity"/>
    <property type="evidence" value="ECO:0007669"/>
    <property type="project" value="UniProtKB-UniRule"/>
</dbReference>
<evidence type="ECO:0000313" key="9">
    <source>
        <dbReference type="Proteomes" id="UP000320048"/>
    </source>
</evidence>
<dbReference type="GO" id="GO:0000105">
    <property type="term" value="P:L-histidine biosynthetic process"/>
    <property type="evidence" value="ECO:0007669"/>
    <property type="project" value="UniProtKB-UniRule"/>
</dbReference>
<reference evidence="8 9" key="1">
    <citation type="journal article" date="2019" name="Nat. Microbiol.">
        <title>Mediterranean grassland soil C-N compound turnover is dependent on rainfall and depth, and is mediated by genomically divergent microorganisms.</title>
        <authorList>
            <person name="Diamond S."/>
            <person name="Andeer P.F."/>
            <person name="Li Z."/>
            <person name="Crits-Christoph A."/>
            <person name="Burstein D."/>
            <person name="Anantharaman K."/>
            <person name="Lane K.R."/>
            <person name="Thomas B.C."/>
            <person name="Pan C."/>
            <person name="Northen T.R."/>
            <person name="Banfield J.F."/>
        </authorList>
    </citation>
    <scope>NUCLEOTIDE SEQUENCE [LARGE SCALE GENOMIC DNA]</scope>
    <source>
        <strain evidence="8">NP_7</strain>
    </source>
</reference>
<organism evidence="8 9">
    <name type="scientific">Candidatus Segetimicrobium genomatis</name>
    <dbReference type="NCBI Taxonomy" id="2569760"/>
    <lineage>
        <taxon>Bacteria</taxon>
        <taxon>Bacillati</taxon>
        <taxon>Candidatus Sysuimicrobiota</taxon>
        <taxon>Candidatus Sysuimicrobiia</taxon>
        <taxon>Candidatus Sysuimicrobiales</taxon>
        <taxon>Candidatus Segetimicrobiaceae</taxon>
        <taxon>Candidatus Segetimicrobium</taxon>
    </lineage>
</organism>
<comment type="subcellular location">
    <subcellularLocation>
        <location evidence="6 7">Cytoplasm</location>
    </subcellularLocation>
</comment>
<dbReference type="SUPFAM" id="SSF54211">
    <property type="entry name" value="Ribosomal protein S5 domain 2-like"/>
    <property type="match status" value="2"/>
</dbReference>
<dbReference type="NCBIfam" id="NF002114">
    <property type="entry name" value="PRK00951.2-4"/>
    <property type="match status" value="1"/>
</dbReference>
<dbReference type="InterPro" id="IPR020565">
    <property type="entry name" value="ImidazoleglycerP_deHydtase_CS"/>
</dbReference>
<dbReference type="Gene3D" id="3.30.230.40">
    <property type="entry name" value="Imidazole glycerol phosphate dehydratase, domain 1"/>
    <property type="match status" value="2"/>
</dbReference>
<dbReference type="Proteomes" id="UP000320048">
    <property type="component" value="Unassembled WGS sequence"/>
</dbReference>
<dbReference type="PANTHER" id="PTHR23133:SF2">
    <property type="entry name" value="IMIDAZOLEGLYCEROL-PHOSPHATE DEHYDRATASE"/>
    <property type="match status" value="1"/>
</dbReference>
<comment type="similarity">
    <text evidence="6 7">Belongs to the imidazoleglycerol-phosphate dehydratase family.</text>
</comment>
<dbReference type="InterPro" id="IPR038494">
    <property type="entry name" value="IGPD_sf"/>
</dbReference>
<keyword evidence="5 6" id="KW-0456">Lyase</keyword>
<name>A0A537JDK3_9BACT</name>
<dbReference type="PROSITE" id="PS00954">
    <property type="entry name" value="IGP_DEHYDRATASE_1"/>
    <property type="match status" value="1"/>
</dbReference>
<dbReference type="EMBL" id="VBAO01000164">
    <property type="protein sequence ID" value="TMI81570.1"/>
    <property type="molecule type" value="Genomic_DNA"/>
</dbReference>
<dbReference type="EC" id="4.2.1.19" evidence="6 7"/>
<evidence type="ECO:0000256" key="1">
    <source>
        <dbReference type="ARBA" id="ARBA00005047"/>
    </source>
</evidence>
<evidence type="ECO:0000256" key="3">
    <source>
        <dbReference type="ARBA" id="ARBA00022605"/>
    </source>
</evidence>
<keyword evidence="6" id="KW-0963">Cytoplasm</keyword>
<dbReference type="UniPathway" id="UPA00031">
    <property type="reaction ID" value="UER00011"/>
</dbReference>
<dbReference type="FunFam" id="3.30.230.40:FF:000001">
    <property type="entry name" value="Imidazoleglycerol-phosphate dehydratase HisB"/>
    <property type="match status" value="1"/>
</dbReference>
<evidence type="ECO:0000256" key="4">
    <source>
        <dbReference type="ARBA" id="ARBA00023102"/>
    </source>
</evidence>
<evidence type="ECO:0000256" key="5">
    <source>
        <dbReference type="ARBA" id="ARBA00023239"/>
    </source>
</evidence>
<gene>
    <name evidence="6 8" type="primary">hisB</name>
    <name evidence="8" type="ORF">E6H04_06285</name>
</gene>
<dbReference type="PANTHER" id="PTHR23133">
    <property type="entry name" value="IMIDAZOLEGLYCEROL-PHOSPHATE DEHYDRATASE HIS7"/>
    <property type="match status" value="1"/>
</dbReference>
<dbReference type="FunFam" id="3.30.230.40:FF:000003">
    <property type="entry name" value="Imidazoleglycerol-phosphate dehydratase HisB"/>
    <property type="match status" value="1"/>
</dbReference>
<keyword evidence="4 6" id="KW-0368">Histidine biosynthesis</keyword>
<evidence type="ECO:0000313" key="8">
    <source>
        <dbReference type="EMBL" id="TMI81570.1"/>
    </source>
</evidence>